<dbReference type="EMBL" id="FOKG01000005">
    <property type="protein sequence ID" value="SFB12691.1"/>
    <property type="molecule type" value="Genomic_DNA"/>
</dbReference>
<dbReference type="SUPFAM" id="SSF50952">
    <property type="entry name" value="Soluble quinoprotein glucose dehydrogenase"/>
    <property type="match status" value="1"/>
</dbReference>
<dbReference type="STRING" id="490629.SAMN05216266_10577"/>
<feature type="domain" description="Glucose/Sorbosone dehydrogenase" evidence="2">
    <location>
        <begin position="88"/>
        <end position="269"/>
    </location>
</feature>
<name>A0A1I0YHK2_9PSEU</name>
<dbReference type="InterPro" id="IPR012938">
    <property type="entry name" value="Glc/Sorbosone_DH"/>
</dbReference>
<sequence>MLTSCADFDDSASGQTWEPAPDLTPQAGPQPQLPEAGGTSQGPPKGSAPTPVPPPDGCKDFNKAVIATCLDRISAVAALPAAGSTIGALAAERISGSVLRVSSEPGASPKEIASFDVDASGDGGLTGLALSPSYSEDRLVFAYLTTEKDNRVVRFAEGQPPKPVLTGIPKGPKGNRGVLLADSDGALLVATGDAGDPAAAADPKSLAGKMLRIDTSGKPAKGNPTTGSRVLASGLQAPGGICESTDGSRTWVTDRADGRDVMYRVEPGTTLTTPVWSWPDQPGVAGCTDWSDVLIVATSKAGNLQNLPVTEEGAVSGKPSVTMDGENGNSFGRLTGMDVVNPDFVVAGTANKDGGDPVSSDDRVVLISRQMTPAGNGRD</sequence>
<protein>
    <submittedName>
        <fullName evidence="3">Glucose / Sorbosone dehydrogenase</fullName>
    </submittedName>
</protein>
<dbReference type="AlphaFoldDB" id="A0A1I0YHK2"/>
<evidence type="ECO:0000313" key="3">
    <source>
        <dbReference type="EMBL" id="SFB12691.1"/>
    </source>
</evidence>
<proteinExistence type="predicted"/>
<feature type="region of interest" description="Disordered" evidence="1">
    <location>
        <begin position="1"/>
        <end position="57"/>
    </location>
</feature>
<dbReference type="Gene3D" id="2.120.10.30">
    <property type="entry name" value="TolB, C-terminal domain"/>
    <property type="match status" value="1"/>
</dbReference>
<evidence type="ECO:0000313" key="4">
    <source>
        <dbReference type="Proteomes" id="UP000243799"/>
    </source>
</evidence>
<dbReference type="RefSeq" id="WP_245788294.1">
    <property type="nucleotide sequence ID" value="NZ_FOKG01000005.1"/>
</dbReference>
<organism evidence="3 4">
    <name type="scientific">Amycolatopsis marina</name>
    <dbReference type="NCBI Taxonomy" id="490629"/>
    <lineage>
        <taxon>Bacteria</taxon>
        <taxon>Bacillati</taxon>
        <taxon>Actinomycetota</taxon>
        <taxon>Actinomycetes</taxon>
        <taxon>Pseudonocardiales</taxon>
        <taxon>Pseudonocardiaceae</taxon>
        <taxon>Amycolatopsis</taxon>
    </lineage>
</organism>
<dbReference type="InterPro" id="IPR011041">
    <property type="entry name" value="Quinoprot_gluc/sorb_DH_b-prop"/>
</dbReference>
<dbReference type="Pfam" id="PF07995">
    <property type="entry name" value="GSDH"/>
    <property type="match status" value="1"/>
</dbReference>
<dbReference type="Proteomes" id="UP000243799">
    <property type="component" value="Unassembled WGS sequence"/>
</dbReference>
<keyword evidence="4" id="KW-1185">Reference proteome</keyword>
<evidence type="ECO:0000256" key="1">
    <source>
        <dbReference type="SAM" id="MobiDB-lite"/>
    </source>
</evidence>
<dbReference type="PANTHER" id="PTHR19328:SF13">
    <property type="entry name" value="HIPL1 PROTEIN"/>
    <property type="match status" value="1"/>
</dbReference>
<dbReference type="InterPro" id="IPR011042">
    <property type="entry name" value="6-blade_b-propeller_TolB-like"/>
</dbReference>
<evidence type="ECO:0000259" key="2">
    <source>
        <dbReference type="Pfam" id="PF07995"/>
    </source>
</evidence>
<gene>
    <name evidence="3" type="ORF">SAMN05216266_10577</name>
</gene>
<reference evidence="4" key="1">
    <citation type="submission" date="2016-10" db="EMBL/GenBank/DDBJ databases">
        <authorList>
            <person name="Varghese N."/>
            <person name="Submissions S."/>
        </authorList>
    </citation>
    <scope>NUCLEOTIDE SEQUENCE [LARGE SCALE GENOMIC DNA]</scope>
    <source>
        <strain evidence="4">CGMCC 4.3568</strain>
    </source>
</reference>
<dbReference type="PANTHER" id="PTHR19328">
    <property type="entry name" value="HEDGEHOG-INTERACTING PROTEIN"/>
    <property type="match status" value="1"/>
</dbReference>
<accession>A0A1I0YHK2</accession>